<dbReference type="NCBIfam" id="NF045594">
    <property type="entry name" value="flavodox_BilS"/>
    <property type="match status" value="1"/>
</dbReference>
<evidence type="ECO:0000259" key="1">
    <source>
        <dbReference type="Pfam" id="PF12641"/>
    </source>
</evidence>
<dbReference type="InterPro" id="IPR001226">
    <property type="entry name" value="Flavodoxin_CS"/>
</dbReference>
<dbReference type="Proteomes" id="UP000823896">
    <property type="component" value="Unassembled WGS sequence"/>
</dbReference>
<organism evidence="2 3">
    <name type="scientific">Candidatus Merdibacter merdavium</name>
    <dbReference type="NCBI Taxonomy" id="2838692"/>
    <lineage>
        <taxon>Bacteria</taxon>
        <taxon>Bacillati</taxon>
        <taxon>Bacillota</taxon>
        <taxon>Erysipelotrichia</taxon>
        <taxon>Erysipelotrichales</taxon>
        <taxon>Erysipelotrichaceae</taxon>
        <taxon>Merdibacter</taxon>
    </lineage>
</organism>
<sequence>MKYAVLFDSRTGNTAQIADEIRGTLTQERCVGFGLQPLTQPADVVFLGSWCDRGGFSEAMKKIIADIHHQKVALFATCGYGMERAYFQRIEAKLREQAGDNEVVACFVCQGKMPITVRRRYEELLKDEKMKDAARSMIANFDHALSHPDETDLKQAEAFALRVAAAVDPI</sequence>
<dbReference type="GO" id="GO:0009055">
    <property type="term" value="F:electron transfer activity"/>
    <property type="evidence" value="ECO:0007669"/>
    <property type="project" value="InterPro"/>
</dbReference>
<dbReference type="InterPro" id="IPR054633">
    <property type="entry name" value="BilS"/>
</dbReference>
<name>A0A9D2NNM7_9FIRM</name>
<gene>
    <name evidence="2" type="ORF">H9702_01310</name>
</gene>
<dbReference type="EMBL" id="DWWM01000006">
    <property type="protein sequence ID" value="HJC35755.1"/>
    <property type="molecule type" value="Genomic_DNA"/>
</dbReference>
<comment type="caution">
    <text evidence="2">The sequence shown here is derived from an EMBL/GenBank/DDBJ whole genome shotgun (WGS) entry which is preliminary data.</text>
</comment>
<feature type="domain" description="Flavodoxin-like" evidence="1">
    <location>
        <begin position="5"/>
        <end position="160"/>
    </location>
</feature>
<evidence type="ECO:0000313" key="3">
    <source>
        <dbReference type="Proteomes" id="UP000823896"/>
    </source>
</evidence>
<dbReference type="GO" id="GO:0010181">
    <property type="term" value="F:FMN binding"/>
    <property type="evidence" value="ECO:0007669"/>
    <property type="project" value="InterPro"/>
</dbReference>
<reference evidence="2" key="1">
    <citation type="journal article" date="2021" name="PeerJ">
        <title>Extensive microbial diversity within the chicken gut microbiome revealed by metagenomics and culture.</title>
        <authorList>
            <person name="Gilroy R."/>
            <person name="Ravi A."/>
            <person name="Getino M."/>
            <person name="Pursley I."/>
            <person name="Horton D.L."/>
            <person name="Alikhan N.F."/>
            <person name="Baker D."/>
            <person name="Gharbi K."/>
            <person name="Hall N."/>
            <person name="Watson M."/>
            <person name="Adriaenssens E.M."/>
            <person name="Foster-Nyarko E."/>
            <person name="Jarju S."/>
            <person name="Secka A."/>
            <person name="Antonio M."/>
            <person name="Oren A."/>
            <person name="Chaudhuri R.R."/>
            <person name="La Ragione R."/>
            <person name="Hildebrand F."/>
            <person name="Pallen M.J."/>
        </authorList>
    </citation>
    <scope>NUCLEOTIDE SEQUENCE</scope>
    <source>
        <strain evidence="2">CHK187-11901</strain>
    </source>
</reference>
<dbReference type="GO" id="GO:0016651">
    <property type="term" value="F:oxidoreductase activity, acting on NAD(P)H"/>
    <property type="evidence" value="ECO:0007669"/>
    <property type="project" value="UniProtKB-ARBA"/>
</dbReference>
<dbReference type="Gene3D" id="3.40.50.360">
    <property type="match status" value="1"/>
</dbReference>
<dbReference type="Pfam" id="PF12641">
    <property type="entry name" value="Flavodoxin_3"/>
    <property type="match status" value="1"/>
</dbReference>
<dbReference type="SUPFAM" id="SSF52218">
    <property type="entry name" value="Flavoproteins"/>
    <property type="match status" value="1"/>
</dbReference>
<proteinExistence type="predicted"/>
<dbReference type="InterPro" id="IPR029039">
    <property type="entry name" value="Flavoprotein-like_sf"/>
</dbReference>
<protein>
    <submittedName>
        <fullName evidence="2">Flavodoxin family protein</fullName>
    </submittedName>
</protein>
<evidence type="ECO:0000313" key="2">
    <source>
        <dbReference type="EMBL" id="HJC35755.1"/>
    </source>
</evidence>
<accession>A0A9D2NNM7</accession>
<dbReference type="AlphaFoldDB" id="A0A9D2NNM7"/>
<reference evidence="2" key="2">
    <citation type="submission" date="2021-04" db="EMBL/GenBank/DDBJ databases">
        <authorList>
            <person name="Gilroy R."/>
        </authorList>
    </citation>
    <scope>NUCLEOTIDE SEQUENCE</scope>
    <source>
        <strain evidence="2">CHK187-11901</strain>
    </source>
</reference>
<dbReference type="InterPro" id="IPR008254">
    <property type="entry name" value="Flavodoxin/NO_synth"/>
</dbReference>
<dbReference type="PROSITE" id="PS00201">
    <property type="entry name" value="FLAVODOXIN"/>
    <property type="match status" value="1"/>
</dbReference>